<dbReference type="InterPro" id="IPR006300">
    <property type="entry name" value="FlgB"/>
</dbReference>
<proteinExistence type="inferred from homology"/>
<dbReference type="EMBL" id="UOEQ01000235">
    <property type="protein sequence ID" value="VAW19739.1"/>
    <property type="molecule type" value="Genomic_DNA"/>
</dbReference>
<comment type="similarity">
    <text evidence="2">Belongs to the flagella basal body rod proteins family.</text>
</comment>
<dbReference type="AlphaFoldDB" id="A0A3B0U5L6"/>
<evidence type="ECO:0000256" key="2">
    <source>
        <dbReference type="ARBA" id="ARBA00009677"/>
    </source>
</evidence>
<dbReference type="GO" id="GO:0071973">
    <property type="term" value="P:bacterial-type flagellum-dependent cell motility"/>
    <property type="evidence" value="ECO:0007669"/>
    <property type="project" value="InterPro"/>
</dbReference>
<dbReference type="PIRSF" id="PIRSF002889">
    <property type="entry name" value="Rod_FlgB"/>
    <property type="match status" value="1"/>
</dbReference>
<sequence length="133" mass="14660">MAVNKIPLFAALRAKMEWNEARQKLLAENVANAETPGYRGRDLKEFNFGEMVSKSRVNSISAVTTQPGHIAIGRTDGSRFSAQSMNSFEVTPEGNGVTLEDEMMKVAANQMDYQAATSLYTRSVKLIRTALGR</sequence>
<keyword evidence="4" id="KW-0282">Flagellum</keyword>
<comment type="subcellular location">
    <subcellularLocation>
        <location evidence="1">Bacterial flagellum basal body</location>
    </subcellularLocation>
</comment>
<reference evidence="4" key="1">
    <citation type="submission" date="2018-06" db="EMBL/GenBank/DDBJ databases">
        <authorList>
            <person name="Zhirakovskaya E."/>
        </authorList>
    </citation>
    <scope>NUCLEOTIDE SEQUENCE</scope>
</reference>
<evidence type="ECO:0000256" key="1">
    <source>
        <dbReference type="ARBA" id="ARBA00004117"/>
    </source>
</evidence>
<organism evidence="4">
    <name type="scientific">hydrothermal vent metagenome</name>
    <dbReference type="NCBI Taxonomy" id="652676"/>
    <lineage>
        <taxon>unclassified sequences</taxon>
        <taxon>metagenomes</taxon>
        <taxon>ecological metagenomes</taxon>
    </lineage>
</organism>
<keyword evidence="4" id="KW-0966">Cell projection</keyword>
<keyword evidence="3" id="KW-0975">Bacterial flagellum</keyword>
<name>A0A3B0U5L6_9ZZZZ</name>
<dbReference type="GO" id="GO:0030694">
    <property type="term" value="C:bacterial-type flagellum basal body, rod"/>
    <property type="evidence" value="ECO:0007669"/>
    <property type="project" value="InterPro"/>
</dbReference>
<gene>
    <name evidence="4" type="ORF">MNBD_ALPHA11-182</name>
</gene>
<protein>
    <submittedName>
        <fullName evidence="4">Flagellar basal-body rod protein FlgB</fullName>
    </submittedName>
</protein>
<accession>A0A3B0U5L6</accession>
<dbReference type="NCBIfam" id="NF004654">
    <property type="entry name" value="PRK06004.1"/>
    <property type="match status" value="1"/>
</dbReference>
<keyword evidence="4" id="KW-0969">Cilium</keyword>
<evidence type="ECO:0000313" key="4">
    <source>
        <dbReference type="EMBL" id="VAW19739.1"/>
    </source>
</evidence>
<dbReference type="NCBIfam" id="TIGR01396">
    <property type="entry name" value="FlgB"/>
    <property type="match status" value="1"/>
</dbReference>
<evidence type="ECO:0000256" key="3">
    <source>
        <dbReference type="ARBA" id="ARBA00023143"/>
    </source>
</evidence>